<dbReference type="Proteomes" id="UP000789572">
    <property type="component" value="Unassembled WGS sequence"/>
</dbReference>
<reference evidence="1" key="1">
    <citation type="submission" date="2021-06" db="EMBL/GenBank/DDBJ databases">
        <authorList>
            <person name="Kallberg Y."/>
            <person name="Tangrot J."/>
            <person name="Rosling A."/>
        </authorList>
    </citation>
    <scope>NUCLEOTIDE SEQUENCE</scope>
    <source>
        <strain evidence="1">IA702</strain>
    </source>
</reference>
<sequence>MKPNYLTPEYKYLLNEMDVSHLHDSTLRVTEKTVKDKPRKMASIYYCGKLLLDFQIPTIPEAREMAKQCGWTKIIDEFTYFRCILAECLVDVQRRQVAKIASTAWKRARVESRQSFDISEKGEP</sequence>
<dbReference type="OrthoDB" id="10345215at2759"/>
<protein>
    <submittedName>
        <fullName evidence="1">11074_t:CDS:1</fullName>
    </submittedName>
</protein>
<name>A0A9N9BZJ5_9GLOM</name>
<proteinExistence type="predicted"/>
<dbReference type="AlphaFoldDB" id="A0A9N9BZJ5"/>
<evidence type="ECO:0000313" key="1">
    <source>
        <dbReference type="EMBL" id="CAG8581515.1"/>
    </source>
</evidence>
<keyword evidence="2" id="KW-1185">Reference proteome</keyword>
<comment type="caution">
    <text evidence="1">The sequence shown here is derived from an EMBL/GenBank/DDBJ whole genome shotgun (WGS) entry which is preliminary data.</text>
</comment>
<organism evidence="1 2">
    <name type="scientific">Paraglomus occultum</name>
    <dbReference type="NCBI Taxonomy" id="144539"/>
    <lineage>
        <taxon>Eukaryota</taxon>
        <taxon>Fungi</taxon>
        <taxon>Fungi incertae sedis</taxon>
        <taxon>Mucoromycota</taxon>
        <taxon>Glomeromycotina</taxon>
        <taxon>Glomeromycetes</taxon>
        <taxon>Paraglomerales</taxon>
        <taxon>Paraglomeraceae</taxon>
        <taxon>Paraglomus</taxon>
    </lineage>
</organism>
<gene>
    <name evidence="1" type="ORF">POCULU_LOCUS6513</name>
</gene>
<evidence type="ECO:0000313" key="2">
    <source>
        <dbReference type="Proteomes" id="UP000789572"/>
    </source>
</evidence>
<accession>A0A9N9BZJ5</accession>
<dbReference type="EMBL" id="CAJVPJ010001217">
    <property type="protein sequence ID" value="CAG8581515.1"/>
    <property type="molecule type" value="Genomic_DNA"/>
</dbReference>